<dbReference type="AlphaFoldDB" id="A0AAV5TT33"/>
<sequence>FIDCISSSDLAPSLLAMGGIKKRKSDEPVACVGFVVPKIPPLRLAIQYRDVYVSYSSALNASVVSLQDESDGGVYRTPAAALGAGPLTRMHYQNTTGDMKFSENFMNSIEQVHVNLYLREGNRHTVAVQLEELWRLLRSFEKYAIKKVVVRLGEPEDCAALEVGDRIGETMIYDDSNFFDVAKVTRLLRLFDVVEMHVKCNAIQAENVGELILFFESFFINRRLLIYISEFQLFLKSFCVTERDGKFKSLNAKVKVAQIDQLVTLRIGSVRIRFEDEFRALEFRNYD</sequence>
<accession>A0AAV5TT33</accession>
<evidence type="ECO:0000313" key="1">
    <source>
        <dbReference type="EMBL" id="GMS97655.1"/>
    </source>
</evidence>
<evidence type="ECO:0000313" key="2">
    <source>
        <dbReference type="Proteomes" id="UP001432027"/>
    </source>
</evidence>
<organism evidence="1 2">
    <name type="scientific">Pristionchus entomophagus</name>
    <dbReference type="NCBI Taxonomy" id="358040"/>
    <lineage>
        <taxon>Eukaryota</taxon>
        <taxon>Metazoa</taxon>
        <taxon>Ecdysozoa</taxon>
        <taxon>Nematoda</taxon>
        <taxon>Chromadorea</taxon>
        <taxon>Rhabditida</taxon>
        <taxon>Rhabditina</taxon>
        <taxon>Diplogasteromorpha</taxon>
        <taxon>Diplogasteroidea</taxon>
        <taxon>Neodiplogasteridae</taxon>
        <taxon>Pristionchus</taxon>
    </lineage>
</organism>
<comment type="caution">
    <text evidence="1">The sequence shown here is derived from an EMBL/GenBank/DDBJ whole genome shotgun (WGS) entry which is preliminary data.</text>
</comment>
<dbReference type="Proteomes" id="UP001432027">
    <property type="component" value="Unassembled WGS sequence"/>
</dbReference>
<protein>
    <submittedName>
        <fullName evidence="1">Uncharacterized protein</fullName>
    </submittedName>
</protein>
<keyword evidence="2" id="KW-1185">Reference proteome</keyword>
<feature type="non-terminal residue" evidence="1">
    <location>
        <position position="1"/>
    </location>
</feature>
<proteinExistence type="predicted"/>
<gene>
    <name evidence="1" type="ORF">PENTCL1PPCAC_19830</name>
</gene>
<name>A0AAV5TT33_9BILA</name>
<reference evidence="1" key="1">
    <citation type="submission" date="2023-10" db="EMBL/GenBank/DDBJ databases">
        <title>Genome assembly of Pristionchus species.</title>
        <authorList>
            <person name="Yoshida K."/>
            <person name="Sommer R.J."/>
        </authorList>
    </citation>
    <scope>NUCLEOTIDE SEQUENCE</scope>
    <source>
        <strain evidence="1">RS0144</strain>
    </source>
</reference>
<dbReference type="EMBL" id="BTSX01000004">
    <property type="protein sequence ID" value="GMS97655.1"/>
    <property type="molecule type" value="Genomic_DNA"/>
</dbReference>